<dbReference type="EMBL" id="JACEZS010000011">
    <property type="protein sequence ID" value="MBA5606559.1"/>
    <property type="molecule type" value="Genomic_DNA"/>
</dbReference>
<evidence type="ECO:0008006" key="3">
    <source>
        <dbReference type="Google" id="ProtNLM"/>
    </source>
</evidence>
<accession>A0A7W2I7L2</accession>
<dbReference type="Proteomes" id="UP000566711">
    <property type="component" value="Unassembled WGS sequence"/>
</dbReference>
<reference evidence="1 2" key="1">
    <citation type="submission" date="2020-07" db="EMBL/GenBank/DDBJ databases">
        <title>Novel species isolated from subtropical streams in China.</title>
        <authorList>
            <person name="Lu H."/>
        </authorList>
    </citation>
    <scope>NUCLEOTIDE SEQUENCE [LARGE SCALE GENOMIC DNA]</scope>
    <source>
        <strain evidence="1 2">FT3S</strain>
    </source>
</reference>
<protein>
    <recommendedName>
        <fullName evidence="3">Lauroyl/myristoyl acyltransferase</fullName>
    </recommendedName>
</protein>
<name>A0A7W2I7L2_9BURK</name>
<gene>
    <name evidence="1" type="ORF">H3H36_14475</name>
</gene>
<dbReference type="RefSeq" id="WP_182218763.1">
    <property type="nucleotide sequence ID" value="NZ_JACEZS010000011.1"/>
</dbReference>
<comment type="caution">
    <text evidence="1">The sequence shown here is derived from an EMBL/GenBank/DDBJ whole genome shotgun (WGS) entry which is preliminary data.</text>
</comment>
<evidence type="ECO:0000313" key="1">
    <source>
        <dbReference type="EMBL" id="MBA5606559.1"/>
    </source>
</evidence>
<organism evidence="1 2">
    <name type="scientific">Rugamonas fusca</name>
    <dbReference type="NCBI Taxonomy" id="2758568"/>
    <lineage>
        <taxon>Bacteria</taxon>
        <taxon>Pseudomonadati</taxon>
        <taxon>Pseudomonadota</taxon>
        <taxon>Betaproteobacteria</taxon>
        <taxon>Burkholderiales</taxon>
        <taxon>Oxalobacteraceae</taxon>
        <taxon>Telluria group</taxon>
        <taxon>Rugamonas</taxon>
    </lineage>
</organism>
<keyword evidence="2" id="KW-1185">Reference proteome</keyword>
<evidence type="ECO:0000313" key="2">
    <source>
        <dbReference type="Proteomes" id="UP000566711"/>
    </source>
</evidence>
<dbReference type="AlphaFoldDB" id="A0A7W2I7L2"/>
<sequence length="409" mass="44317">MTIRLADYLLARDTAVASQVASKYTDVAGDPHMRTRLERLTALMLEYFLPELRGADLGPIVDNVFRNQECAAYEASVELGEDYPDLLDQLIQVEPAGRLASSLGKRALYCAFHLDSYRLLIAYLRIQCERPVGLLVTPDVIAAQRDQINAIGASALPGAPERTDVRLFDAESFEGLGDALRFLGKGGLLVIYIDGNSGFGGMAARHKSMARIPFLGGQIMARLGVAQLASRLAMPIVPLYVENLDNGCRRLHCLPELAPPAQGSRAAQIETTRQLYAILEQRIRRQPASWEGWLYVNRFVEQLPPAAGQGGADGAHTGPSIAPQQRAPWAAGEPLVFAHRAYTLLPYPGATVLMCKRRLSYQLVSKAAVAVLERAFHGPVDAAALAAPQAIAELVRLGALVPRSSAMAT</sequence>
<proteinExistence type="predicted"/>